<dbReference type="GO" id="GO:0004315">
    <property type="term" value="F:3-oxoacyl-[acyl-carrier-protein] synthase activity"/>
    <property type="evidence" value="ECO:0007669"/>
    <property type="project" value="InterPro"/>
</dbReference>
<evidence type="ECO:0000256" key="5">
    <source>
        <dbReference type="SAM" id="MobiDB-lite"/>
    </source>
</evidence>
<dbReference type="InterPro" id="IPR036736">
    <property type="entry name" value="ACP-like_sf"/>
</dbReference>
<evidence type="ECO:0000259" key="6">
    <source>
        <dbReference type="PROSITE" id="PS50075"/>
    </source>
</evidence>
<dbReference type="GO" id="GO:0004312">
    <property type="term" value="F:fatty acid synthase activity"/>
    <property type="evidence" value="ECO:0007669"/>
    <property type="project" value="TreeGrafter"/>
</dbReference>
<dbReference type="Pfam" id="PF16197">
    <property type="entry name" value="KAsynt_C_assoc"/>
    <property type="match status" value="1"/>
</dbReference>
<dbReference type="InterPro" id="IPR014031">
    <property type="entry name" value="Ketoacyl_synth_C"/>
</dbReference>
<dbReference type="Gene3D" id="1.10.1200.10">
    <property type="entry name" value="ACP-like"/>
    <property type="match status" value="1"/>
</dbReference>
<dbReference type="Gene3D" id="3.30.559.10">
    <property type="entry name" value="Chloramphenicol acetyltransferase-like domain"/>
    <property type="match status" value="1"/>
</dbReference>
<dbReference type="InterPro" id="IPR050091">
    <property type="entry name" value="PKS_NRPS_Biosynth_Enz"/>
</dbReference>
<dbReference type="CDD" id="cd00833">
    <property type="entry name" value="PKS"/>
    <property type="match status" value="1"/>
</dbReference>
<feature type="domain" description="Ketosynthase family 3 (KS3)" evidence="7">
    <location>
        <begin position="1"/>
        <end position="412"/>
    </location>
</feature>
<dbReference type="PROSITE" id="PS52004">
    <property type="entry name" value="KS3_2"/>
    <property type="match status" value="1"/>
</dbReference>
<dbReference type="InterPro" id="IPR049490">
    <property type="entry name" value="C883_1060-like_KR_N"/>
</dbReference>
<dbReference type="InterPro" id="IPR032821">
    <property type="entry name" value="PKS_assoc"/>
</dbReference>
<dbReference type="SMART" id="SM00825">
    <property type="entry name" value="PKS_KS"/>
    <property type="match status" value="1"/>
</dbReference>
<comment type="cofactor">
    <cofactor evidence="1">
        <name>pantetheine 4'-phosphate</name>
        <dbReference type="ChEBI" id="CHEBI:47942"/>
    </cofactor>
</comment>
<dbReference type="InterPro" id="IPR014030">
    <property type="entry name" value="Ketoacyl_synth_N"/>
</dbReference>
<dbReference type="Gene3D" id="3.30.559.30">
    <property type="entry name" value="Nonribosomal peptide synthetase, condensation domain"/>
    <property type="match status" value="1"/>
</dbReference>
<dbReference type="PROSITE" id="PS50075">
    <property type="entry name" value="CARRIER"/>
    <property type="match status" value="1"/>
</dbReference>
<dbReference type="InterPro" id="IPR001242">
    <property type="entry name" value="Condensation_dom"/>
</dbReference>
<dbReference type="InterPro" id="IPR020806">
    <property type="entry name" value="PKS_PP-bd"/>
</dbReference>
<evidence type="ECO:0000256" key="1">
    <source>
        <dbReference type="ARBA" id="ARBA00001957"/>
    </source>
</evidence>
<dbReference type="OrthoDB" id="9778690at2"/>
<dbReference type="Pfam" id="PF00109">
    <property type="entry name" value="ketoacyl-synt"/>
    <property type="match status" value="1"/>
</dbReference>
<dbReference type="CDD" id="cd19531">
    <property type="entry name" value="LCL_NRPS-like"/>
    <property type="match status" value="1"/>
</dbReference>
<proteinExistence type="predicted"/>
<dbReference type="SMART" id="SM00823">
    <property type="entry name" value="PKS_PP"/>
    <property type="match status" value="1"/>
</dbReference>
<dbReference type="GO" id="GO:0005886">
    <property type="term" value="C:plasma membrane"/>
    <property type="evidence" value="ECO:0007669"/>
    <property type="project" value="TreeGrafter"/>
</dbReference>
<dbReference type="InterPro" id="IPR020841">
    <property type="entry name" value="PKS_Beta-ketoAc_synthase_dom"/>
</dbReference>
<dbReference type="Gene3D" id="3.40.50.720">
    <property type="entry name" value="NAD(P)-binding Rossmann-like Domain"/>
    <property type="match status" value="1"/>
</dbReference>
<keyword evidence="9" id="KW-1185">Reference proteome</keyword>
<dbReference type="PANTHER" id="PTHR43775">
    <property type="entry name" value="FATTY ACID SYNTHASE"/>
    <property type="match status" value="1"/>
</dbReference>
<dbReference type="Gene3D" id="3.40.47.10">
    <property type="match status" value="1"/>
</dbReference>
<dbReference type="SUPFAM" id="SSF53901">
    <property type="entry name" value="Thiolase-like"/>
    <property type="match status" value="1"/>
</dbReference>
<feature type="region of interest" description="Disordered" evidence="5">
    <location>
        <begin position="1771"/>
        <end position="1794"/>
    </location>
</feature>
<dbReference type="Pfam" id="PF00668">
    <property type="entry name" value="Condensation"/>
    <property type="match status" value="1"/>
</dbReference>
<dbReference type="Pfam" id="PF08659">
    <property type="entry name" value="KR"/>
    <property type="match status" value="1"/>
</dbReference>
<evidence type="ECO:0000256" key="4">
    <source>
        <dbReference type="ARBA" id="ARBA00022679"/>
    </source>
</evidence>
<name>A0A1H8KD57_9BACT</name>
<dbReference type="Pfam" id="PF21394">
    <property type="entry name" value="Beta-ketacyl_N"/>
    <property type="match status" value="1"/>
</dbReference>
<dbReference type="InterPro" id="IPR018201">
    <property type="entry name" value="Ketoacyl_synth_AS"/>
</dbReference>
<dbReference type="InterPro" id="IPR036291">
    <property type="entry name" value="NAD(P)-bd_dom_sf"/>
</dbReference>
<dbReference type="PROSITE" id="PS00606">
    <property type="entry name" value="KS3_1"/>
    <property type="match status" value="1"/>
</dbReference>
<dbReference type="RefSeq" id="WP_089921329.1">
    <property type="nucleotide sequence ID" value="NZ_FOBB01000015.1"/>
</dbReference>
<dbReference type="EMBL" id="FOBB01000015">
    <property type="protein sequence ID" value="SEN90949.1"/>
    <property type="molecule type" value="Genomic_DNA"/>
</dbReference>
<feature type="domain" description="Carrier" evidence="6">
    <location>
        <begin position="1227"/>
        <end position="1302"/>
    </location>
</feature>
<evidence type="ECO:0000256" key="2">
    <source>
        <dbReference type="ARBA" id="ARBA00022450"/>
    </source>
</evidence>
<dbReference type="Gene3D" id="1.10.1240.100">
    <property type="match status" value="1"/>
</dbReference>
<sequence>MDIAVIGMAGRFPEAGDVYAFYENLKNGRDSVRPYSRTRLLRTTVPVTDDYEIFAFLEDIDLFDHAFFNISRGEAENMDPHQRILLEVVQELLDDAGYGGGIKNAVTGVFLADVNLDYSRHATTYHPTLPTGNLNPVLAGRVARHFDFRGPAVMVDTACSSSLVALHMACNAIELGDTDVAVAGGINFKLFPTNRQQVADIGIHAPDGKAKTFSADANGTGSGEAAACVLLKPLQKALADGDIIHAVIKGSALNQDAALAGSLSAPSSTAQAAVICKAWKKAGIDPLTVTFIETHGTGTKLGDPIEVQGIDMAFRQFTAKKQHCAIASVKTNVGHTNSAAGITAFIKAVLSLKYSQLFPSLHFREPNPLIDFANSAAYVNDRLQPWLTEGVKRAGVSAFGISGTNCHAVLEEAPARTAAVQEPVTRTLLWTFSGKTAAALRRNIIAFTEALPALPAQSAADAAYTLYTGRGHHEYRCALLAADYEALLPQLDEVLQAAEPAPLKNPYQLVLLFSGDSIPDAYLMATLSARYPVFGNAVAACRHYQHRENIQSSFLLFSFQYAFYQLLKAAGINSSLLIGNGVGEVVTAVISGKITLEEGVKRSFAHETVYGLTPDAGNLQLLFKKLDGRQVLFAEIGGRGNITEALRTLAAPGHEIITLGQDNGNAWLSYARVLYLKGHMPAWEYLDTAPCHRITLPAYRFEQQPCWIRENEQADPAACLYARQWQPFEPLSASTFSAEGPFLLITDNGSWGKRMVRILDTQHIEYIIVSNGEWFRKTGEHSYQLRLNEEDDYRQLAMELMTGGRPLRGIIHMTACGVTAADAAGVADAALQPHISLLRGFHTLLQRNPCSYLVFTNGAVEVNNTMPPANPLLAAVFGLMATMPEEYPLLHLNCVDTDQATMDEYPAQIIRTLKEPAGKVFMAWRNGVAFTPAVVPVKVDEATPAAALKTGGIYLVAGDAGLQSIELCRMLQSIKGKIILLHRQPLPPQDEWKAAGLHPGHPAYKAVKNLKELTAQGADITCMHWTNSTGYTLQALLDIITEKYGRPDTAFVLPPVFPEMLLAHYAPGAFGLAFANAVHDMQLLLGALKGNAPQVVLFSGYSAVIGMAGQAATAAFHASLDALYDHDANFIHIRWPEWRQTLGGINAWPASAQTPASLQITAAEAMAILAFILQYPRPQVMVSATDPAAAAEHPYFTVGISATEQVITTAVPAAASSVPASGAFEREGWSATQLTLGAIWYEVLKTATLELDDDFFDLGGHSLSATRVLNQVEQQLQVKMEFDDMLDNGTLREMADYIDAHRTAPVPTAPVAATSIGPAPQMEYYPLSHAQARMWVLEQIEKDFTAYNMSAVYDLDGVLDPAAVAAAFGSLVSRHEILRTTFPVINGKPVQRVHSAAASQFAVQMENILSLAEKEKHIRQRLLKDTQTPFDLENGPLIRVTLMQVSLDRWTLFLTVHHMLADGASLQILLQEFQYFYQCSAQQVTPALEPLHLQYKDFAWWQQTQLDKGGMEAHRSYWMQQFAAGRPLLQIPGSHERPAYRTYTAARLPQYIDSRIMAFLKVLSGEADATLYMTMLAAVKFVLGYYGKTTAVIIGTPVSGREHAVLENQVGLYLNTIPVLSRFQPEMSFTAWLLQVRENVLQAFRHQAYPFDMLVNDLKLPHDPARNTLFDAGFTYNNFSMAAEADAAAAPEHNLKVSSRAQGFPTVKADLWFHIGEGEAGLSIQLDYNIALFDSPLMEKLLEDYSYILQTIATSPASTLNELSGLLDARHRQSAQQKQQEARNRNSELFNKIK</sequence>
<dbReference type="InterPro" id="IPR009081">
    <property type="entry name" value="PP-bd_ACP"/>
</dbReference>
<organism evidence="8 9">
    <name type="scientific">Chitinophaga rupis</name>
    <dbReference type="NCBI Taxonomy" id="573321"/>
    <lineage>
        <taxon>Bacteria</taxon>
        <taxon>Pseudomonadati</taxon>
        <taxon>Bacteroidota</taxon>
        <taxon>Chitinophagia</taxon>
        <taxon>Chitinophagales</taxon>
        <taxon>Chitinophagaceae</taxon>
        <taxon>Chitinophaga</taxon>
    </lineage>
</organism>
<dbReference type="GO" id="GO:0006633">
    <property type="term" value="P:fatty acid biosynthetic process"/>
    <property type="evidence" value="ECO:0007669"/>
    <property type="project" value="InterPro"/>
</dbReference>
<dbReference type="InterPro" id="IPR006162">
    <property type="entry name" value="Ppantetheine_attach_site"/>
</dbReference>
<dbReference type="PANTHER" id="PTHR43775:SF37">
    <property type="entry name" value="SI:DKEY-61P9.11"/>
    <property type="match status" value="1"/>
</dbReference>
<keyword evidence="2" id="KW-0596">Phosphopantetheine</keyword>
<dbReference type="SUPFAM" id="SSF51735">
    <property type="entry name" value="NAD(P)-binding Rossmann-fold domains"/>
    <property type="match status" value="2"/>
</dbReference>
<keyword evidence="4" id="KW-0808">Transferase</keyword>
<protein>
    <submittedName>
        <fullName evidence="8">KR domain-containing protein</fullName>
    </submittedName>
</protein>
<accession>A0A1H8KD57</accession>
<dbReference type="InterPro" id="IPR013968">
    <property type="entry name" value="PKS_KR"/>
</dbReference>
<dbReference type="Proteomes" id="UP000198984">
    <property type="component" value="Unassembled WGS sequence"/>
</dbReference>
<dbReference type="SUPFAM" id="SSF52777">
    <property type="entry name" value="CoA-dependent acyltransferases"/>
    <property type="match status" value="2"/>
</dbReference>
<dbReference type="InterPro" id="IPR016035">
    <property type="entry name" value="Acyl_Trfase/lysoPLipase"/>
</dbReference>
<dbReference type="GO" id="GO:0005737">
    <property type="term" value="C:cytoplasm"/>
    <property type="evidence" value="ECO:0007669"/>
    <property type="project" value="TreeGrafter"/>
</dbReference>
<dbReference type="STRING" id="573321.SAMN04488505_1157"/>
<reference evidence="8 9" key="1">
    <citation type="submission" date="2016-10" db="EMBL/GenBank/DDBJ databases">
        <authorList>
            <person name="de Groot N.N."/>
        </authorList>
    </citation>
    <scope>NUCLEOTIDE SEQUENCE [LARGE SCALE GENOMIC DNA]</scope>
    <source>
        <strain evidence="8 9">DSM 21039</strain>
    </source>
</reference>
<dbReference type="SUPFAM" id="SSF52151">
    <property type="entry name" value="FabD/lysophospholipase-like"/>
    <property type="match status" value="1"/>
</dbReference>
<evidence type="ECO:0000259" key="7">
    <source>
        <dbReference type="PROSITE" id="PS52004"/>
    </source>
</evidence>
<dbReference type="PROSITE" id="PS00012">
    <property type="entry name" value="PHOSPHOPANTETHEINE"/>
    <property type="match status" value="1"/>
</dbReference>
<gene>
    <name evidence="8" type="ORF">SAMN04488505_1157</name>
</gene>
<dbReference type="GO" id="GO:0071770">
    <property type="term" value="P:DIM/DIP cell wall layer assembly"/>
    <property type="evidence" value="ECO:0007669"/>
    <property type="project" value="TreeGrafter"/>
</dbReference>
<dbReference type="Pfam" id="PF02801">
    <property type="entry name" value="Ketoacyl-synt_C"/>
    <property type="match status" value="1"/>
</dbReference>
<dbReference type="Gene3D" id="3.40.366.10">
    <property type="entry name" value="Malonyl-Coenzyme A Acyl Carrier Protein, domain 2"/>
    <property type="match status" value="1"/>
</dbReference>
<dbReference type="InterPro" id="IPR016039">
    <property type="entry name" value="Thiolase-like"/>
</dbReference>
<dbReference type="InterPro" id="IPR001227">
    <property type="entry name" value="Ac_transferase_dom_sf"/>
</dbReference>
<dbReference type="InterPro" id="IPR023213">
    <property type="entry name" value="CAT-like_dom_sf"/>
</dbReference>
<evidence type="ECO:0000313" key="9">
    <source>
        <dbReference type="Proteomes" id="UP000198984"/>
    </source>
</evidence>
<evidence type="ECO:0000256" key="3">
    <source>
        <dbReference type="ARBA" id="ARBA00022553"/>
    </source>
</evidence>
<evidence type="ECO:0000313" key="8">
    <source>
        <dbReference type="EMBL" id="SEN90949.1"/>
    </source>
</evidence>
<dbReference type="SUPFAM" id="SSF47336">
    <property type="entry name" value="ACP-like"/>
    <property type="match status" value="1"/>
</dbReference>
<dbReference type="GO" id="GO:0031177">
    <property type="term" value="F:phosphopantetheine binding"/>
    <property type="evidence" value="ECO:0007669"/>
    <property type="project" value="InterPro"/>
</dbReference>
<keyword evidence="3" id="KW-0597">Phosphoprotein</keyword>
<dbReference type="Pfam" id="PF00550">
    <property type="entry name" value="PP-binding"/>
    <property type="match status" value="1"/>
</dbReference>